<evidence type="ECO:0000313" key="2">
    <source>
        <dbReference type="Proteomes" id="UP000230750"/>
    </source>
</evidence>
<organism evidence="1 2">
    <name type="scientific">Stichopus japonicus</name>
    <name type="common">Sea cucumber</name>
    <dbReference type="NCBI Taxonomy" id="307972"/>
    <lineage>
        <taxon>Eukaryota</taxon>
        <taxon>Metazoa</taxon>
        <taxon>Echinodermata</taxon>
        <taxon>Eleutherozoa</taxon>
        <taxon>Echinozoa</taxon>
        <taxon>Holothuroidea</taxon>
        <taxon>Aspidochirotacea</taxon>
        <taxon>Aspidochirotida</taxon>
        <taxon>Stichopodidae</taxon>
        <taxon>Apostichopus</taxon>
    </lineage>
</organism>
<dbReference type="PANTHER" id="PTHR47027:SF20">
    <property type="entry name" value="REVERSE TRANSCRIPTASE-LIKE PROTEIN WITH RNA-DIRECTED DNA POLYMERASE DOMAIN"/>
    <property type="match status" value="1"/>
</dbReference>
<dbReference type="PANTHER" id="PTHR47027">
    <property type="entry name" value="REVERSE TRANSCRIPTASE DOMAIN-CONTAINING PROTEIN"/>
    <property type="match status" value="1"/>
</dbReference>
<accession>A0A2G8KBX7</accession>
<proteinExistence type="predicted"/>
<name>A0A2G8KBX7_STIJA</name>
<gene>
    <name evidence="1" type="ORF">BSL78_17632</name>
</gene>
<dbReference type="STRING" id="307972.A0A2G8KBX7"/>
<evidence type="ECO:0000313" key="1">
    <source>
        <dbReference type="EMBL" id="PIK45504.1"/>
    </source>
</evidence>
<reference evidence="1 2" key="1">
    <citation type="journal article" date="2017" name="PLoS Biol.">
        <title>The sea cucumber genome provides insights into morphological evolution and visceral regeneration.</title>
        <authorList>
            <person name="Zhang X."/>
            <person name="Sun L."/>
            <person name="Yuan J."/>
            <person name="Sun Y."/>
            <person name="Gao Y."/>
            <person name="Zhang L."/>
            <person name="Li S."/>
            <person name="Dai H."/>
            <person name="Hamel J.F."/>
            <person name="Liu C."/>
            <person name="Yu Y."/>
            <person name="Liu S."/>
            <person name="Lin W."/>
            <person name="Guo K."/>
            <person name="Jin S."/>
            <person name="Xu P."/>
            <person name="Storey K.B."/>
            <person name="Huan P."/>
            <person name="Zhang T."/>
            <person name="Zhou Y."/>
            <person name="Zhang J."/>
            <person name="Lin C."/>
            <person name="Li X."/>
            <person name="Xing L."/>
            <person name="Huo D."/>
            <person name="Sun M."/>
            <person name="Wang L."/>
            <person name="Mercier A."/>
            <person name="Li F."/>
            <person name="Yang H."/>
            <person name="Xiang J."/>
        </authorList>
    </citation>
    <scope>NUCLEOTIDE SEQUENCE [LARGE SCALE GENOMIC DNA]</scope>
    <source>
        <strain evidence="1">Shaxun</strain>
        <tissue evidence="1">Muscle</tissue>
    </source>
</reference>
<dbReference type="OrthoDB" id="425681at2759"/>
<protein>
    <recommendedName>
        <fullName evidence="3">Endonuclease-reverse transcriptase</fullName>
    </recommendedName>
</protein>
<dbReference type="EMBL" id="MRZV01000709">
    <property type="protein sequence ID" value="PIK45504.1"/>
    <property type="molecule type" value="Genomic_DNA"/>
</dbReference>
<keyword evidence="2" id="KW-1185">Reference proteome</keyword>
<dbReference type="Proteomes" id="UP000230750">
    <property type="component" value="Unassembled WGS sequence"/>
</dbReference>
<dbReference type="AlphaFoldDB" id="A0A2G8KBX7"/>
<evidence type="ECO:0008006" key="3">
    <source>
        <dbReference type="Google" id="ProtNLM"/>
    </source>
</evidence>
<sequence>MEEDIKRRIRLASWAFGRLKNTIWSNHDITRSLKVRIYQAIILLIATNSSESWALREKDRHRLYVFEMRCLRAILGVSILDKVRNNTSRQRLNVTTTINAAICKRRLKWAGHVFRMPEHRLPYQAFKNDFSKPRPPGRPPSGWKELIQKDLGMTTQAAESCAADRPD</sequence>
<comment type="caution">
    <text evidence="1">The sequence shown here is derived from an EMBL/GenBank/DDBJ whole genome shotgun (WGS) entry which is preliminary data.</text>
</comment>